<proteinExistence type="predicted"/>
<dbReference type="EMBL" id="CAJHJT010000056">
    <property type="protein sequence ID" value="CAD7012002.1"/>
    <property type="molecule type" value="Genomic_DNA"/>
</dbReference>
<evidence type="ECO:0000313" key="2">
    <source>
        <dbReference type="Proteomes" id="UP000606786"/>
    </source>
</evidence>
<reference evidence="1" key="1">
    <citation type="submission" date="2020-11" db="EMBL/GenBank/DDBJ databases">
        <authorList>
            <person name="Whitehead M."/>
        </authorList>
    </citation>
    <scope>NUCLEOTIDE SEQUENCE</scope>
    <source>
        <strain evidence="1">EGII</strain>
    </source>
</reference>
<dbReference type="AlphaFoldDB" id="A0A811VCQ1"/>
<sequence>MELQATSDCDNGSATQCKAAQCIRITPNNSWQRDALPVVVQGLPKQSLVERVQIF</sequence>
<dbReference type="Proteomes" id="UP000606786">
    <property type="component" value="Unassembled WGS sequence"/>
</dbReference>
<protein>
    <submittedName>
        <fullName evidence="1">(Mediterranean fruit fly) hypothetical protein</fullName>
    </submittedName>
</protein>
<feature type="non-terminal residue" evidence="1">
    <location>
        <position position="55"/>
    </location>
</feature>
<keyword evidence="2" id="KW-1185">Reference proteome</keyword>
<gene>
    <name evidence="1" type="ORF">CCAP1982_LOCUS20113</name>
</gene>
<comment type="caution">
    <text evidence="1">The sequence shown here is derived from an EMBL/GenBank/DDBJ whole genome shotgun (WGS) entry which is preliminary data.</text>
</comment>
<name>A0A811VCQ1_CERCA</name>
<accession>A0A811VCQ1</accession>
<evidence type="ECO:0000313" key="1">
    <source>
        <dbReference type="EMBL" id="CAD7012002.1"/>
    </source>
</evidence>
<organism evidence="1 2">
    <name type="scientific">Ceratitis capitata</name>
    <name type="common">Mediterranean fruit fly</name>
    <name type="synonym">Tephritis capitata</name>
    <dbReference type="NCBI Taxonomy" id="7213"/>
    <lineage>
        <taxon>Eukaryota</taxon>
        <taxon>Metazoa</taxon>
        <taxon>Ecdysozoa</taxon>
        <taxon>Arthropoda</taxon>
        <taxon>Hexapoda</taxon>
        <taxon>Insecta</taxon>
        <taxon>Pterygota</taxon>
        <taxon>Neoptera</taxon>
        <taxon>Endopterygota</taxon>
        <taxon>Diptera</taxon>
        <taxon>Brachycera</taxon>
        <taxon>Muscomorpha</taxon>
        <taxon>Tephritoidea</taxon>
        <taxon>Tephritidae</taxon>
        <taxon>Ceratitis</taxon>
        <taxon>Ceratitis</taxon>
    </lineage>
</organism>